<dbReference type="AlphaFoldDB" id="A0A9N9DM99"/>
<organism evidence="1 2">
    <name type="scientific">Paraglomus occultum</name>
    <dbReference type="NCBI Taxonomy" id="144539"/>
    <lineage>
        <taxon>Eukaryota</taxon>
        <taxon>Fungi</taxon>
        <taxon>Fungi incertae sedis</taxon>
        <taxon>Mucoromycota</taxon>
        <taxon>Glomeromycotina</taxon>
        <taxon>Glomeromycetes</taxon>
        <taxon>Paraglomerales</taxon>
        <taxon>Paraglomeraceae</taxon>
        <taxon>Paraglomus</taxon>
    </lineage>
</organism>
<accession>A0A9N9DM99</accession>
<dbReference type="EMBL" id="CAJVPJ010003836">
    <property type="protein sequence ID" value="CAG8645297.1"/>
    <property type="molecule type" value="Genomic_DNA"/>
</dbReference>
<evidence type="ECO:0000313" key="1">
    <source>
        <dbReference type="EMBL" id="CAG8645297.1"/>
    </source>
</evidence>
<name>A0A9N9DM99_9GLOM</name>
<sequence length="278" mass="32803">MFNECFTDVDALENALRMQRECSKKFPFDYRLYLKEIHLKEIHILTRRTRFSWYDVPARITRLAIKYCPNLKTLSLTGQVFFLVDPSLFLVSIKSLPCLQNLSWYLELDNSIFSTLSKAAHNLKSISVEVSGIRTYNFEQELHNGLQKLIQSQHQLKSFTIKKVRTKMSSVFELLESQSNSLESIVLEYIYFNSDDSSVESTKFNQLASISIKDCQVSMRGLKSILKADLPRLQILEFENTDWRRESDWLLLQNKYQERIIDFGNNRVFDQWGRIYYL</sequence>
<dbReference type="Proteomes" id="UP000789572">
    <property type="component" value="Unassembled WGS sequence"/>
</dbReference>
<dbReference type="InterPro" id="IPR032675">
    <property type="entry name" value="LRR_dom_sf"/>
</dbReference>
<reference evidence="1" key="1">
    <citation type="submission" date="2021-06" db="EMBL/GenBank/DDBJ databases">
        <authorList>
            <person name="Kallberg Y."/>
            <person name="Tangrot J."/>
            <person name="Rosling A."/>
        </authorList>
    </citation>
    <scope>NUCLEOTIDE SEQUENCE</scope>
    <source>
        <strain evidence="1">IA702</strain>
    </source>
</reference>
<keyword evidence="2" id="KW-1185">Reference proteome</keyword>
<dbReference type="SUPFAM" id="SSF52047">
    <property type="entry name" value="RNI-like"/>
    <property type="match status" value="1"/>
</dbReference>
<evidence type="ECO:0000313" key="2">
    <source>
        <dbReference type="Proteomes" id="UP000789572"/>
    </source>
</evidence>
<dbReference type="Gene3D" id="3.80.10.10">
    <property type="entry name" value="Ribonuclease Inhibitor"/>
    <property type="match status" value="1"/>
</dbReference>
<protein>
    <submittedName>
        <fullName evidence="1">6164_t:CDS:1</fullName>
    </submittedName>
</protein>
<gene>
    <name evidence="1" type="ORF">POCULU_LOCUS9646</name>
</gene>
<comment type="caution">
    <text evidence="1">The sequence shown here is derived from an EMBL/GenBank/DDBJ whole genome shotgun (WGS) entry which is preliminary data.</text>
</comment>
<proteinExistence type="predicted"/>